<sequence>MKDENKNLADADDNHSHTSTHSSHASVISPRVVNLATVVVLCLFCISLSIRLSAEERPTPHVYDIRDVRSSGVPLRTSSEVIIPRLYTPLEAFFTAGSDTSICYVGTEEGNAAVLDGDSINNNNNNHGSESCSVCAQQHKDSTIDNILSSGQSFSQSLRDKEGDSFQCGGRKQ</sequence>
<organism evidence="3 4">
    <name type="scientific">Angomonas deanei</name>
    <dbReference type="NCBI Taxonomy" id="59799"/>
    <lineage>
        <taxon>Eukaryota</taxon>
        <taxon>Discoba</taxon>
        <taxon>Euglenozoa</taxon>
        <taxon>Kinetoplastea</taxon>
        <taxon>Metakinetoplastina</taxon>
        <taxon>Trypanosomatida</taxon>
        <taxon>Trypanosomatidae</taxon>
        <taxon>Strigomonadinae</taxon>
        <taxon>Angomonas</taxon>
    </lineage>
</organism>
<dbReference type="VEuPathDB" id="TriTrypDB:ADEAN_000998200"/>
<keyword evidence="2" id="KW-0812">Transmembrane</keyword>
<feature type="transmembrane region" description="Helical" evidence="2">
    <location>
        <begin position="32"/>
        <end position="50"/>
    </location>
</feature>
<proteinExistence type="predicted"/>
<keyword evidence="2" id="KW-0472">Membrane</keyword>
<dbReference type="AlphaFoldDB" id="A0A7G2CRJ3"/>
<keyword evidence="2" id="KW-1133">Transmembrane helix</keyword>
<protein>
    <recommendedName>
        <fullName evidence="5">Transmembrane protein</fullName>
    </recommendedName>
</protein>
<keyword evidence="4" id="KW-1185">Reference proteome</keyword>
<evidence type="ECO:0000256" key="1">
    <source>
        <dbReference type="SAM" id="MobiDB-lite"/>
    </source>
</evidence>
<accession>A0A7G2CRJ3</accession>
<feature type="region of interest" description="Disordered" evidence="1">
    <location>
        <begin position="1"/>
        <end position="23"/>
    </location>
</feature>
<evidence type="ECO:0000256" key="2">
    <source>
        <dbReference type="SAM" id="Phobius"/>
    </source>
</evidence>
<evidence type="ECO:0000313" key="4">
    <source>
        <dbReference type="Proteomes" id="UP000515908"/>
    </source>
</evidence>
<gene>
    <name evidence="3" type="ORF">ADEAN_000998200</name>
</gene>
<feature type="region of interest" description="Disordered" evidence="1">
    <location>
        <begin position="152"/>
        <end position="173"/>
    </location>
</feature>
<name>A0A7G2CRJ3_9TRYP</name>
<evidence type="ECO:0000313" key="3">
    <source>
        <dbReference type="EMBL" id="CAD2222438.1"/>
    </source>
</evidence>
<evidence type="ECO:0008006" key="5">
    <source>
        <dbReference type="Google" id="ProtNLM"/>
    </source>
</evidence>
<feature type="compositionally biased region" description="Basic and acidic residues" evidence="1">
    <location>
        <begin position="1"/>
        <end position="16"/>
    </location>
</feature>
<reference evidence="3 4" key="1">
    <citation type="submission" date="2020-08" db="EMBL/GenBank/DDBJ databases">
        <authorList>
            <person name="Newling K."/>
            <person name="Davey J."/>
            <person name="Forrester S."/>
        </authorList>
    </citation>
    <scope>NUCLEOTIDE SEQUENCE [LARGE SCALE GENOMIC DNA]</scope>
    <source>
        <strain evidence="4">Crithidia deanei Carvalho (ATCC PRA-265)</strain>
    </source>
</reference>
<dbReference type="Proteomes" id="UP000515908">
    <property type="component" value="Chromosome 26"/>
</dbReference>
<dbReference type="EMBL" id="LR877170">
    <property type="protein sequence ID" value="CAD2222438.1"/>
    <property type="molecule type" value="Genomic_DNA"/>
</dbReference>